<gene>
    <name evidence="9" type="ORF">SAMN04488047_107192</name>
</gene>
<dbReference type="GO" id="GO:0020037">
    <property type="term" value="F:heme binding"/>
    <property type="evidence" value="ECO:0007669"/>
    <property type="project" value="InterPro"/>
</dbReference>
<dbReference type="GO" id="GO:0046872">
    <property type="term" value="F:metal ion binding"/>
    <property type="evidence" value="ECO:0007669"/>
    <property type="project" value="UniProtKB-KW"/>
</dbReference>
<organism evidence="9 10">
    <name type="scientific">Tranquillimonas alkanivorans</name>
    <dbReference type="NCBI Taxonomy" id="441119"/>
    <lineage>
        <taxon>Bacteria</taxon>
        <taxon>Pseudomonadati</taxon>
        <taxon>Pseudomonadota</taxon>
        <taxon>Alphaproteobacteria</taxon>
        <taxon>Rhodobacterales</taxon>
        <taxon>Roseobacteraceae</taxon>
        <taxon>Tranquillimonas</taxon>
    </lineage>
</organism>
<dbReference type="STRING" id="441119.SAMN04488047_107192"/>
<sequence length="464" mass="50230">MLDIRGRGGRHQDQERRQSDHPYLPGARAACLLFAFALPLPAAGGELPAPLTDADFRAFDADQAKIGQLLFYDKILSGNGNISCGTCHHHEFGGSDGLSLGIGEGGAGVGPDRTPGEGDERIRKRIPRNASALWNLGHTSIDVVFHDGRLEVSDLYGNGFDSPAEEYLPEGLDSILAAQALFPLTAQFEMAGNPKENEIAGAIHDRIDKAWPILAKRVRTIPEYGRMFVQTFDDVAAPEQVTIAHVARALAAFIGTEWRSHDSPFDAYLGGDQAALTAQQERGLDLFYGRAGCATCHSGPLLTDNEFHALALPQFGPGRTRVFDPYARDVGRMGESNRLEDAYRFRTPSLRNVALTAPYGHNGAYPTLAGIVRHHADPLGALDAWREEMAKLPDVPWLAPVDFVVREDTREAARHRAVLDIAPVALSEGDVTDLVAFLQALTGKSAEDLPLGRPEVVPSGLPVD</sequence>
<feature type="domain" description="Cytochrome c" evidence="8">
    <location>
        <begin position="278"/>
        <end position="442"/>
    </location>
</feature>
<dbReference type="EMBL" id="FOXA01000007">
    <property type="protein sequence ID" value="SFP51571.1"/>
    <property type="molecule type" value="Genomic_DNA"/>
</dbReference>
<dbReference type="SUPFAM" id="SSF46626">
    <property type="entry name" value="Cytochrome c"/>
    <property type="match status" value="2"/>
</dbReference>
<dbReference type="InterPro" id="IPR004852">
    <property type="entry name" value="Di-haem_cyt_c_peroxidsae"/>
</dbReference>
<keyword evidence="9" id="KW-0575">Peroxidase</keyword>
<evidence type="ECO:0000313" key="10">
    <source>
        <dbReference type="Proteomes" id="UP000199356"/>
    </source>
</evidence>
<keyword evidence="4" id="KW-0560">Oxidoreductase</keyword>
<keyword evidence="3 6" id="KW-0479">Metal-binding</keyword>
<dbReference type="PROSITE" id="PS51007">
    <property type="entry name" value="CYTC"/>
    <property type="match status" value="1"/>
</dbReference>
<evidence type="ECO:0000256" key="4">
    <source>
        <dbReference type="ARBA" id="ARBA00023002"/>
    </source>
</evidence>
<feature type="compositionally biased region" description="Basic and acidic residues" evidence="7">
    <location>
        <begin position="1"/>
        <end position="20"/>
    </location>
</feature>
<keyword evidence="10" id="KW-1185">Reference proteome</keyword>
<name>A0A1I5QZS1_9RHOB</name>
<evidence type="ECO:0000256" key="2">
    <source>
        <dbReference type="ARBA" id="ARBA00022617"/>
    </source>
</evidence>
<dbReference type="GO" id="GO:0030313">
    <property type="term" value="C:cell envelope"/>
    <property type="evidence" value="ECO:0007669"/>
    <property type="project" value="UniProtKB-SubCell"/>
</dbReference>
<comment type="subcellular location">
    <subcellularLocation>
        <location evidence="1">Cell envelope</location>
    </subcellularLocation>
</comment>
<evidence type="ECO:0000256" key="3">
    <source>
        <dbReference type="ARBA" id="ARBA00022723"/>
    </source>
</evidence>
<dbReference type="GO" id="GO:0004130">
    <property type="term" value="F:cytochrome-c peroxidase activity"/>
    <property type="evidence" value="ECO:0007669"/>
    <property type="project" value="TreeGrafter"/>
</dbReference>
<dbReference type="Pfam" id="PF03150">
    <property type="entry name" value="CCP_MauG"/>
    <property type="match status" value="1"/>
</dbReference>
<keyword evidence="5 6" id="KW-0408">Iron</keyword>
<reference evidence="9 10" key="1">
    <citation type="submission" date="2016-10" db="EMBL/GenBank/DDBJ databases">
        <authorList>
            <person name="de Groot N.N."/>
        </authorList>
    </citation>
    <scope>NUCLEOTIDE SEQUENCE [LARGE SCALE GENOMIC DNA]</scope>
    <source>
        <strain evidence="9 10">DSM 19547</strain>
    </source>
</reference>
<protein>
    <submittedName>
        <fullName evidence="9">Cytochrome c peroxidase</fullName>
    </submittedName>
</protein>
<accession>A0A1I5QZS1</accession>
<evidence type="ECO:0000256" key="7">
    <source>
        <dbReference type="SAM" id="MobiDB-lite"/>
    </source>
</evidence>
<dbReference type="PANTHER" id="PTHR30600">
    <property type="entry name" value="CYTOCHROME C PEROXIDASE-RELATED"/>
    <property type="match status" value="1"/>
</dbReference>
<dbReference type="Gene3D" id="1.10.760.10">
    <property type="entry name" value="Cytochrome c-like domain"/>
    <property type="match status" value="2"/>
</dbReference>
<proteinExistence type="predicted"/>
<dbReference type="Proteomes" id="UP000199356">
    <property type="component" value="Unassembled WGS sequence"/>
</dbReference>
<keyword evidence="2 6" id="KW-0349">Heme</keyword>
<dbReference type="InterPro" id="IPR009056">
    <property type="entry name" value="Cyt_c-like_dom"/>
</dbReference>
<dbReference type="AlphaFoldDB" id="A0A1I5QZS1"/>
<evidence type="ECO:0000256" key="5">
    <source>
        <dbReference type="ARBA" id="ARBA00023004"/>
    </source>
</evidence>
<evidence type="ECO:0000256" key="1">
    <source>
        <dbReference type="ARBA" id="ARBA00004196"/>
    </source>
</evidence>
<dbReference type="InterPro" id="IPR036909">
    <property type="entry name" value="Cyt_c-like_dom_sf"/>
</dbReference>
<feature type="region of interest" description="Disordered" evidence="7">
    <location>
        <begin position="1"/>
        <end position="22"/>
    </location>
</feature>
<evidence type="ECO:0000256" key="6">
    <source>
        <dbReference type="PROSITE-ProRule" id="PRU00433"/>
    </source>
</evidence>
<evidence type="ECO:0000313" key="9">
    <source>
        <dbReference type="EMBL" id="SFP51571.1"/>
    </source>
</evidence>
<dbReference type="InterPro" id="IPR051395">
    <property type="entry name" value="Cytochrome_c_Peroxidase/MauG"/>
</dbReference>
<dbReference type="GO" id="GO:0009055">
    <property type="term" value="F:electron transfer activity"/>
    <property type="evidence" value="ECO:0007669"/>
    <property type="project" value="InterPro"/>
</dbReference>
<evidence type="ECO:0000259" key="8">
    <source>
        <dbReference type="PROSITE" id="PS51007"/>
    </source>
</evidence>